<proteinExistence type="predicted"/>
<feature type="domain" description="SbsA Ig-like" evidence="3">
    <location>
        <begin position="207"/>
        <end position="310"/>
    </location>
</feature>
<feature type="compositionally biased region" description="Polar residues" evidence="2">
    <location>
        <begin position="473"/>
        <end position="487"/>
    </location>
</feature>
<sequence length="637" mass="65742">MRRFKTVLTVLVAVFILLLGTAAPSRAIATDLLITGVFDGPLTGGIPKAIELYVVNDIPDLSIYGVGSANNGGGTDGEEFTFPADAATAGDFIYLASESTGFNDFFGFAPNYTAGAASINGDDAIELFENGVVIDTFGDINVDGNGEPWEYLDGWAYRVSGTEADSTIFNIANWTFSGPNAMDGETSNATAVTPFPLGTFAPLVGDAAPSVASTDPANAATGVALDANVTVNFSEDVTVTGSWFDVSCTVSGAHTAVVSGGPASFTLDPDTDFVNGESCTVTIFAAQVTDNDTDDPPDAMNADASWSFDTVSISGSDLIINEVDADQTSTDDAEFVELFDGGIGNTDLTGHVLVFFNGSDDASYASFDLDGFSTNANGYFVLCGDAANTANCDLDVSPDTNLIQNGADAVALLLGDAASFPNDTPLTTIDLLDAIVYDTADSDDAGLLPLLNAGQPQVDEDGAGNKDGDSNQRCDNGSGGARNTDTYAQWAPTPGEENICEIVAPPITCETPDVATPIYTIQGNSSASPLDGMAVVIDGVVVGDFQENDGDHTDLDGFHVQDPAGDGDPSTSDGIYVFAPGAIDVVIGDLVRVSGVVDEFFDMTEITNVDAVLLCGSGTVAPTSITIPTDLEPYEGM</sequence>
<evidence type="ECO:0000313" key="4">
    <source>
        <dbReference type="EMBL" id="VAW42857.1"/>
    </source>
</evidence>
<evidence type="ECO:0000256" key="1">
    <source>
        <dbReference type="ARBA" id="ARBA00022729"/>
    </source>
</evidence>
<dbReference type="EMBL" id="UOEU01000974">
    <property type="protein sequence ID" value="VAW42857.1"/>
    <property type="molecule type" value="Genomic_DNA"/>
</dbReference>
<dbReference type="PANTHER" id="PTHR37397:SF1">
    <property type="entry name" value="LTD DOMAIN-CONTAINING PROTEIN"/>
    <property type="match status" value="1"/>
</dbReference>
<keyword evidence="1" id="KW-0732">Signal</keyword>
<protein>
    <submittedName>
        <fullName evidence="4">Alkaline phosphatase</fullName>
        <ecNumber evidence="4">3.1.3.1</ecNumber>
    </submittedName>
</protein>
<dbReference type="PANTHER" id="PTHR37397">
    <property type="entry name" value="SI:CH211-183D21.1"/>
    <property type="match status" value="1"/>
</dbReference>
<gene>
    <name evidence="4" type="ORF">MNBD_CHLOROFLEXI01-1898</name>
</gene>
<keyword evidence="4" id="KW-0378">Hydrolase</keyword>
<dbReference type="EC" id="3.1.3.1" evidence="4"/>
<dbReference type="CDD" id="cd04486">
    <property type="entry name" value="YhcR_OBF_like"/>
    <property type="match status" value="1"/>
</dbReference>
<name>A0A3B0VWP8_9ZZZZ</name>
<dbReference type="Pfam" id="PF13205">
    <property type="entry name" value="Big_5"/>
    <property type="match status" value="1"/>
</dbReference>
<evidence type="ECO:0000256" key="2">
    <source>
        <dbReference type="SAM" id="MobiDB-lite"/>
    </source>
</evidence>
<evidence type="ECO:0000259" key="3">
    <source>
        <dbReference type="Pfam" id="PF13205"/>
    </source>
</evidence>
<dbReference type="GO" id="GO:0004035">
    <property type="term" value="F:alkaline phosphatase activity"/>
    <property type="evidence" value="ECO:0007669"/>
    <property type="project" value="UniProtKB-EC"/>
</dbReference>
<dbReference type="InterPro" id="IPR032812">
    <property type="entry name" value="SbsA_Ig"/>
</dbReference>
<feature type="non-terminal residue" evidence="4">
    <location>
        <position position="637"/>
    </location>
</feature>
<feature type="region of interest" description="Disordered" evidence="2">
    <location>
        <begin position="448"/>
        <end position="489"/>
    </location>
</feature>
<accession>A0A3B0VWP8</accession>
<organism evidence="4">
    <name type="scientific">hydrothermal vent metagenome</name>
    <dbReference type="NCBI Taxonomy" id="652676"/>
    <lineage>
        <taxon>unclassified sequences</taxon>
        <taxon>metagenomes</taxon>
        <taxon>ecological metagenomes</taxon>
    </lineage>
</organism>
<dbReference type="AlphaFoldDB" id="A0A3B0VWP8"/>
<feature type="compositionally biased region" description="Basic and acidic residues" evidence="2">
    <location>
        <begin position="463"/>
        <end position="472"/>
    </location>
</feature>
<reference evidence="4" key="1">
    <citation type="submission" date="2018-06" db="EMBL/GenBank/DDBJ databases">
        <authorList>
            <person name="Zhirakovskaya E."/>
        </authorList>
    </citation>
    <scope>NUCLEOTIDE SEQUENCE</scope>
</reference>